<evidence type="ECO:0000259" key="3">
    <source>
        <dbReference type="PROSITE" id="PS50853"/>
    </source>
</evidence>
<dbReference type="RefSeq" id="WP_114309766.1">
    <property type="nucleotide sequence ID" value="NZ_QPJO01000003.1"/>
</dbReference>
<dbReference type="Proteomes" id="UP000253436">
    <property type="component" value="Unassembled WGS sequence"/>
</dbReference>
<dbReference type="AlphaFoldDB" id="A0A368ZIP8"/>
<dbReference type="Gene3D" id="2.60.120.260">
    <property type="entry name" value="Galactose-binding domain-like"/>
    <property type="match status" value="1"/>
</dbReference>
<dbReference type="InterPro" id="IPR026444">
    <property type="entry name" value="Secre_tail"/>
</dbReference>
<dbReference type="EMBL" id="QPJO01000003">
    <property type="protein sequence ID" value="RCW91241.1"/>
    <property type="molecule type" value="Genomic_DNA"/>
</dbReference>
<dbReference type="Pfam" id="PF18962">
    <property type="entry name" value="Por_Secre_tail"/>
    <property type="match status" value="1"/>
</dbReference>
<evidence type="ECO:0000256" key="2">
    <source>
        <dbReference type="SAM" id="SignalP"/>
    </source>
</evidence>
<dbReference type="PROSITE" id="PS50853">
    <property type="entry name" value="FN3"/>
    <property type="match status" value="1"/>
</dbReference>
<dbReference type="InterPro" id="IPR013783">
    <property type="entry name" value="Ig-like_fold"/>
</dbReference>
<dbReference type="NCBIfam" id="TIGR04183">
    <property type="entry name" value="Por_Secre_tail"/>
    <property type="match status" value="1"/>
</dbReference>
<dbReference type="Pfam" id="PF23759">
    <property type="entry name" value="GBD_T9SS_assoc"/>
    <property type="match status" value="4"/>
</dbReference>
<evidence type="ECO:0000313" key="5">
    <source>
        <dbReference type="Proteomes" id="UP000253436"/>
    </source>
</evidence>
<feature type="chain" id="PRO_5016636548" evidence="2">
    <location>
        <begin position="19"/>
        <end position="995"/>
    </location>
</feature>
<protein>
    <submittedName>
        <fullName evidence="4">Putative secreted protein (Por secretion system target)</fullName>
    </submittedName>
</protein>
<name>A0A368ZIP8_9FLAO</name>
<dbReference type="OrthoDB" id="1113525at2"/>
<proteinExistence type="predicted"/>
<reference evidence="4 5" key="1">
    <citation type="submission" date="2018-07" db="EMBL/GenBank/DDBJ databases">
        <title>Genomic Encyclopedia of Type Strains, Phase III (KMG-III): the genomes of soil and plant-associated and newly described type strains.</title>
        <authorList>
            <person name="Whitman W."/>
        </authorList>
    </citation>
    <scope>NUCLEOTIDE SEQUENCE [LARGE SCALE GENOMIC DNA]</scope>
    <source>
        <strain evidence="4 5">CECT 7958</strain>
    </source>
</reference>
<dbReference type="Gene3D" id="2.60.40.10">
    <property type="entry name" value="Immunoglobulins"/>
    <property type="match status" value="1"/>
</dbReference>
<dbReference type="InterPro" id="IPR036116">
    <property type="entry name" value="FN3_sf"/>
</dbReference>
<gene>
    <name evidence="4" type="ORF">DFQ08_10365</name>
</gene>
<dbReference type="CDD" id="cd00063">
    <property type="entry name" value="FN3"/>
    <property type="match status" value="1"/>
</dbReference>
<dbReference type="SUPFAM" id="SSF49265">
    <property type="entry name" value="Fibronectin type III"/>
    <property type="match status" value="1"/>
</dbReference>
<accession>A0A368ZIP8</accession>
<organism evidence="4 5">
    <name type="scientific">Winogradskyella arenosi</name>
    <dbReference type="NCBI Taxonomy" id="533325"/>
    <lineage>
        <taxon>Bacteria</taxon>
        <taxon>Pseudomonadati</taxon>
        <taxon>Bacteroidota</taxon>
        <taxon>Flavobacteriia</taxon>
        <taxon>Flavobacteriales</taxon>
        <taxon>Flavobacteriaceae</taxon>
        <taxon>Winogradskyella</taxon>
    </lineage>
</organism>
<evidence type="ECO:0000313" key="4">
    <source>
        <dbReference type="EMBL" id="RCW91241.1"/>
    </source>
</evidence>
<comment type="caution">
    <text evidence="4">The sequence shown here is derived from an EMBL/GenBank/DDBJ whole genome shotgun (WGS) entry which is preliminary data.</text>
</comment>
<feature type="signal peptide" evidence="2">
    <location>
        <begin position="1"/>
        <end position="18"/>
    </location>
</feature>
<sequence length="995" mass="105642">MKKITIYLMMLLSASSFAQIEIIDDFDNGTNNQSPEGWIGEIVTTSGFTCGDEGLSAFSYAPAGVTTTLTSNNYTGVSNGTDLTVSFSYNIFEQVSQFPPVTFTGPGANWGSLVLEYSTDGGLSWINLTTIDASNYIFIDSDTCQSTGTINAGTIADGSDFQVRFVNTVTNVSGFRQVLLIDNVSITQTSNAVPNCDFVLTTPVDGATGVDADVTLSWQAATGLPTGYTVSVGTTQGGTDIVNQATTSEASYTLSDLTYETLYYVNIVPFNAIGAATGCTEQSFTTRSAPLPGATCSNPIEITSFPFIEAGGNTDNYENNIDESPCSNSYMNGKDVFYSVTPTVDTSIDINLTNISNNGSSVHVLNGCPDSATECVDYEGSYSGTSRNLTDVVLLAGNTYFIVLSNSSASRTYTYDLIITANSCVNPTLGTLTPVADCDNGQFSIDVEVSYLGSATSLTLSDDVTTTADVANITATGIVTMGPYESGSTVNFTVTNNQDTTCLYTDSAYFYCPPSNDDCDAPLSLTVNTDGSCTILTSATNAGATESISDPNTCGSTTDNTNDVWFSFEATSEIIVLEYLDITAAIGGGGTIQATELLEGTCGALTSLNCYTSNYVTLTDLTIGNIYYVRNNTRLNGEYAQDFNICLRAAAEAPVNDECSGAIEFFVSTDDACNNQVTGSTVGATLSAGNACETEGYGDVWYVFNPEVSGLYEFSLDRLSTTPSSSFAIYEGACGTLIDITGGCSTANKILTLDQNLSYYVMVQTSQTGVGIDFNLCAWQLPDAVANNDCSSPVVLAESIDENGNNAISGNMENAYPSAENCSTTRETVWYSFTPNYTGTYNFEFTRVSGSASFSVFNGNDCSTIDNDIEGLTSCYLSGSRSGDFVAGTTYLISVHASSAAEFELFVYPDATLNVDLNTFEGFKFYPNPVVNTLSLEAKQAISSISVYNMIGQQVMQQAPNSLNASVQMNNLNEGVYFVKVTIDGAKQTFKVIKE</sequence>
<feature type="domain" description="Fibronectin type-III" evidence="3">
    <location>
        <begin position="199"/>
        <end position="289"/>
    </location>
</feature>
<keyword evidence="5" id="KW-1185">Reference proteome</keyword>
<evidence type="ECO:0000256" key="1">
    <source>
        <dbReference type="ARBA" id="ARBA00022729"/>
    </source>
</evidence>
<dbReference type="InterPro" id="IPR056600">
    <property type="entry name" value="GBD_T9SS_assoc"/>
</dbReference>
<keyword evidence="1 2" id="KW-0732">Signal</keyword>
<dbReference type="InterPro" id="IPR003961">
    <property type="entry name" value="FN3_dom"/>
</dbReference>